<evidence type="ECO:0008006" key="3">
    <source>
        <dbReference type="Google" id="ProtNLM"/>
    </source>
</evidence>
<accession>A0A4U1L4S3</accession>
<dbReference type="RefSeq" id="WP_136943470.1">
    <property type="nucleotide sequence ID" value="NZ_SWKR01000002.1"/>
</dbReference>
<dbReference type="AlphaFoldDB" id="A0A4U1L4S3"/>
<reference evidence="1 2" key="1">
    <citation type="submission" date="2019-04" db="EMBL/GenBank/DDBJ databases">
        <authorList>
            <person name="Yang Y."/>
            <person name="Wei D."/>
        </authorList>
    </citation>
    <scope>NUCLEOTIDE SEQUENCE [LARGE SCALE GENOMIC DNA]</scope>
    <source>
        <strain evidence="1 2">L-1-4w-11</strain>
    </source>
</reference>
<name>A0A4U1L4S3_9SPHN</name>
<gene>
    <name evidence="1" type="ORF">FBR43_12795</name>
</gene>
<comment type="caution">
    <text evidence="1">The sequence shown here is derived from an EMBL/GenBank/DDBJ whole genome shotgun (WGS) entry which is preliminary data.</text>
</comment>
<dbReference type="OrthoDB" id="9935675at2"/>
<evidence type="ECO:0000313" key="1">
    <source>
        <dbReference type="EMBL" id="TKD51534.1"/>
    </source>
</evidence>
<evidence type="ECO:0000313" key="2">
    <source>
        <dbReference type="Proteomes" id="UP000309138"/>
    </source>
</evidence>
<dbReference type="Proteomes" id="UP000309138">
    <property type="component" value="Unassembled WGS sequence"/>
</dbReference>
<keyword evidence="2" id="KW-1185">Reference proteome</keyword>
<dbReference type="EMBL" id="SWKR01000002">
    <property type="protein sequence ID" value="TKD51534.1"/>
    <property type="molecule type" value="Genomic_DNA"/>
</dbReference>
<sequence length="143" mass="15330">MSHEQDETALRALADALADAGRIHRSAAGTAGDPGLTRIMNDRADRLEALASKVSTGIKGKPGSMLQFLDRLKLGIDQWFGDDDDAAVVASREAKDRLRILIDDYAEDSEIDPDVRAAFLDIRDRIGTGAPAPTDTGLTSLPN</sequence>
<organism evidence="1 2">
    <name type="scientific">Sphingomonas baiyangensis</name>
    <dbReference type="NCBI Taxonomy" id="2572576"/>
    <lineage>
        <taxon>Bacteria</taxon>
        <taxon>Pseudomonadati</taxon>
        <taxon>Pseudomonadota</taxon>
        <taxon>Alphaproteobacteria</taxon>
        <taxon>Sphingomonadales</taxon>
        <taxon>Sphingomonadaceae</taxon>
        <taxon>Sphingomonas</taxon>
    </lineage>
</organism>
<protein>
    <recommendedName>
        <fullName evidence="3">DUF2383 domain-containing protein</fullName>
    </recommendedName>
</protein>
<proteinExistence type="predicted"/>